<gene>
    <name evidence="1" type="ORF">L6452_13034</name>
</gene>
<organism evidence="1 2">
    <name type="scientific">Arctium lappa</name>
    <name type="common">Greater burdock</name>
    <name type="synonym">Lappa major</name>
    <dbReference type="NCBI Taxonomy" id="4217"/>
    <lineage>
        <taxon>Eukaryota</taxon>
        <taxon>Viridiplantae</taxon>
        <taxon>Streptophyta</taxon>
        <taxon>Embryophyta</taxon>
        <taxon>Tracheophyta</taxon>
        <taxon>Spermatophyta</taxon>
        <taxon>Magnoliopsida</taxon>
        <taxon>eudicotyledons</taxon>
        <taxon>Gunneridae</taxon>
        <taxon>Pentapetalae</taxon>
        <taxon>asterids</taxon>
        <taxon>campanulids</taxon>
        <taxon>Asterales</taxon>
        <taxon>Asteraceae</taxon>
        <taxon>Carduoideae</taxon>
        <taxon>Cardueae</taxon>
        <taxon>Arctiinae</taxon>
        <taxon>Arctium</taxon>
    </lineage>
</organism>
<dbReference type="Proteomes" id="UP001055879">
    <property type="component" value="Linkage Group LG04"/>
</dbReference>
<reference evidence="1 2" key="2">
    <citation type="journal article" date="2022" name="Mol. Ecol. Resour.">
        <title>The genomes of chicory, endive, great burdock and yacon provide insights into Asteraceae paleo-polyploidization history and plant inulin production.</title>
        <authorList>
            <person name="Fan W."/>
            <person name="Wang S."/>
            <person name="Wang H."/>
            <person name="Wang A."/>
            <person name="Jiang F."/>
            <person name="Liu H."/>
            <person name="Zhao H."/>
            <person name="Xu D."/>
            <person name="Zhang Y."/>
        </authorList>
    </citation>
    <scope>NUCLEOTIDE SEQUENCE [LARGE SCALE GENOMIC DNA]</scope>
    <source>
        <strain evidence="2">cv. Niubang</strain>
    </source>
</reference>
<evidence type="ECO:0000313" key="1">
    <source>
        <dbReference type="EMBL" id="KAI3733590.1"/>
    </source>
</evidence>
<sequence>MSRKTVSVKDITACRIHNLIQKSGPLFQICWKSFLIQQWALNVSSSFFRPVFVSFHLHDYLIFKASQTPAQL</sequence>
<comment type="caution">
    <text evidence="1">The sequence shown here is derived from an EMBL/GenBank/DDBJ whole genome shotgun (WGS) entry which is preliminary data.</text>
</comment>
<protein>
    <submittedName>
        <fullName evidence="1">Uncharacterized protein</fullName>
    </submittedName>
</protein>
<proteinExistence type="predicted"/>
<evidence type="ECO:0000313" key="2">
    <source>
        <dbReference type="Proteomes" id="UP001055879"/>
    </source>
</evidence>
<dbReference type="EMBL" id="CM042050">
    <property type="protein sequence ID" value="KAI3733590.1"/>
    <property type="molecule type" value="Genomic_DNA"/>
</dbReference>
<keyword evidence="2" id="KW-1185">Reference proteome</keyword>
<name>A0ACB9CH70_ARCLA</name>
<reference evidence="2" key="1">
    <citation type="journal article" date="2022" name="Mol. Ecol. Resour.">
        <title>The genomes of chicory, endive, great burdock and yacon provide insights into Asteraceae palaeo-polyploidization history and plant inulin production.</title>
        <authorList>
            <person name="Fan W."/>
            <person name="Wang S."/>
            <person name="Wang H."/>
            <person name="Wang A."/>
            <person name="Jiang F."/>
            <person name="Liu H."/>
            <person name="Zhao H."/>
            <person name="Xu D."/>
            <person name="Zhang Y."/>
        </authorList>
    </citation>
    <scope>NUCLEOTIDE SEQUENCE [LARGE SCALE GENOMIC DNA]</scope>
    <source>
        <strain evidence="2">cv. Niubang</strain>
    </source>
</reference>
<accession>A0ACB9CH70</accession>